<dbReference type="OrthoDB" id="5823731at2759"/>
<dbReference type="Pfam" id="PF06653">
    <property type="entry name" value="Claudin_3"/>
    <property type="match status" value="1"/>
</dbReference>
<feature type="transmembrane region" description="Helical" evidence="1">
    <location>
        <begin position="123"/>
        <end position="146"/>
    </location>
</feature>
<sequence length="198" mass="21498">MCVSRIAQILYGVATFVAISLILTSALTPGWKKIQVPGSTKEINTGLFKFACSAPENSTMDETTNDTDKDEDLSKYCENWWKNQPTWEKVVIGCMLAALGIHLLALILNIVTCCCVCGREYLLRLLGVLSFMAFILLVTSLTIFGIRNKDDLGGSPKNFDKNEISYSFYLGVAAALLSLINAILGASSASCAKLGCCF</sequence>
<dbReference type="eggNOG" id="ENOG502SD8C">
    <property type="taxonomic scope" value="Eukaryota"/>
</dbReference>
<keyword evidence="1" id="KW-0812">Transmembrane</keyword>
<dbReference type="Proteomes" id="UP000582659">
    <property type="component" value="Unassembled WGS sequence"/>
</dbReference>
<dbReference type="AlphaFoldDB" id="A0A1I7SLU3"/>
<dbReference type="Proteomes" id="UP000659654">
    <property type="component" value="Unassembled WGS sequence"/>
</dbReference>
<keyword evidence="1" id="KW-1133">Transmembrane helix</keyword>
<dbReference type="Gene3D" id="1.20.140.150">
    <property type="match status" value="1"/>
</dbReference>
<reference evidence="2" key="2">
    <citation type="submission" date="2020-09" db="EMBL/GenBank/DDBJ databases">
        <authorList>
            <person name="Kikuchi T."/>
        </authorList>
    </citation>
    <scope>NUCLEOTIDE SEQUENCE</scope>
    <source>
        <strain evidence="2">Ka4C1</strain>
    </source>
</reference>
<protein>
    <submittedName>
        <fullName evidence="2">(pine wood nematode) hypothetical protein</fullName>
    </submittedName>
</protein>
<keyword evidence="1" id="KW-0472">Membrane</keyword>
<evidence type="ECO:0000313" key="3">
    <source>
        <dbReference type="Proteomes" id="UP000095284"/>
    </source>
</evidence>
<accession>A0A1I7SLU3</accession>
<dbReference type="InterPro" id="IPR009545">
    <property type="entry name" value="Claudin-like"/>
</dbReference>
<evidence type="ECO:0000313" key="5">
    <source>
        <dbReference type="WBParaSite" id="BXY_1402600.1"/>
    </source>
</evidence>
<dbReference type="WBParaSite" id="BXY_1402600.1">
    <property type="protein sequence ID" value="BXY_1402600.1"/>
    <property type="gene ID" value="BXY_1402600"/>
</dbReference>
<evidence type="ECO:0000256" key="1">
    <source>
        <dbReference type="SAM" id="Phobius"/>
    </source>
</evidence>
<dbReference type="PANTHER" id="PTHR37446:SF1">
    <property type="entry name" value="CLAUDIN"/>
    <property type="match status" value="1"/>
</dbReference>
<dbReference type="Proteomes" id="UP000095284">
    <property type="component" value="Unplaced"/>
</dbReference>
<name>A0A1I7SLU3_BURXY</name>
<feature type="transmembrane region" description="Helical" evidence="1">
    <location>
        <begin position="9"/>
        <end position="31"/>
    </location>
</feature>
<dbReference type="EMBL" id="CAJFCV020000006">
    <property type="protein sequence ID" value="CAG9129842.1"/>
    <property type="molecule type" value="Genomic_DNA"/>
</dbReference>
<organism evidence="3 5">
    <name type="scientific">Bursaphelenchus xylophilus</name>
    <name type="common">Pinewood nematode worm</name>
    <name type="synonym">Aphelenchoides xylophilus</name>
    <dbReference type="NCBI Taxonomy" id="6326"/>
    <lineage>
        <taxon>Eukaryota</taxon>
        <taxon>Metazoa</taxon>
        <taxon>Ecdysozoa</taxon>
        <taxon>Nematoda</taxon>
        <taxon>Chromadorea</taxon>
        <taxon>Rhabditida</taxon>
        <taxon>Tylenchina</taxon>
        <taxon>Tylenchomorpha</taxon>
        <taxon>Aphelenchoidea</taxon>
        <taxon>Aphelenchoididae</taxon>
        <taxon>Bursaphelenchus</taxon>
    </lineage>
</organism>
<dbReference type="EMBL" id="CAJFDI010000006">
    <property type="protein sequence ID" value="CAD5234205.1"/>
    <property type="molecule type" value="Genomic_DNA"/>
</dbReference>
<reference evidence="5" key="1">
    <citation type="submission" date="2016-11" db="UniProtKB">
        <authorList>
            <consortium name="WormBaseParasite"/>
        </authorList>
    </citation>
    <scope>IDENTIFICATION</scope>
</reference>
<keyword evidence="4" id="KW-1185">Reference proteome</keyword>
<evidence type="ECO:0000313" key="4">
    <source>
        <dbReference type="Proteomes" id="UP000659654"/>
    </source>
</evidence>
<evidence type="ECO:0000313" key="2">
    <source>
        <dbReference type="EMBL" id="CAD5234205.1"/>
    </source>
</evidence>
<feature type="transmembrane region" description="Helical" evidence="1">
    <location>
        <begin position="166"/>
        <end position="184"/>
    </location>
</feature>
<gene>
    <name evidence="2" type="ORF">BXYJ_LOCUS14296</name>
</gene>
<proteinExistence type="predicted"/>
<feature type="transmembrane region" description="Helical" evidence="1">
    <location>
        <begin position="90"/>
        <end position="111"/>
    </location>
</feature>
<dbReference type="PANTHER" id="PTHR37446">
    <property type="entry name" value="CLAUDIN-LIKE IN CAENORHABDITIS"/>
    <property type="match status" value="1"/>
</dbReference>